<dbReference type="AlphaFoldDB" id="A0A3P1Z9F2"/>
<accession>A0A3P1Z9F2</accession>
<comment type="caution">
    <text evidence="1">The sequence shown here is derived from an EMBL/GenBank/DDBJ whole genome shotgun (WGS) entry which is preliminary data.</text>
</comment>
<dbReference type="EMBL" id="RQYN01000002">
    <property type="protein sequence ID" value="RRD79468.1"/>
    <property type="molecule type" value="Genomic_DNA"/>
</dbReference>
<proteinExistence type="predicted"/>
<sequence length="49" mass="5926">INAYMAATAWNLKKMLEKIKENLLRSIFHGFLPKEKIYFYPFLFKKINC</sequence>
<name>A0A3P1Z9F2_TANFO</name>
<reference evidence="1 2" key="1">
    <citation type="submission" date="2018-11" db="EMBL/GenBank/DDBJ databases">
        <title>Genomes From Bacteria Associated with the Canine Oral Cavity: a Test Case for Automated Genome-Based Taxonomic Assignment.</title>
        <authorList>
            <person name="Coil D.A."/>
            <person name="Jospin G."/>
            <person name="Darling A.E."/>
            <person name="Wallis C."/>
            <person name="Davis I.J."/>
            <person name="Harris S."/>
            <person name="Eisen J.A."/>
            <person name="Holcombe L.J."/>
            <person name="O'Flynn C."/>
        </authorList>
    </citation>
    <scope>NUCLEOTIDE SEQUENCE [LARGE SCALE GENOMIC DNA]</scope>
    <source>
        <strain evidence="1 2">OH1426_COT-023</strain>
    </source>
</reference>
<gene>
    <name evidence="1" type="ORF">EII41_01385</name>
</gene>
<protein>
    <submittedName>
        <fullName evidence="1">IS5/IS1182 family transposase</fullName>
    </submittedName>
</protein>
<evidence type="ECO:0000313" key="2">
    <source>
        <dbReference type="Proteomes" id="UP000279860"/>
    </source>
</evidence>
<dbReference type="Proteomes" id="UP000279860">
    <property type="component" value="Unassembled WGS sequence"/>
</dbReference>
<evidence type="ECO:0000313" key="1">
    <source>
        <dbReference type="EMBL" id="RRD79468.1"/>
    </source>
</evidence>
<feature type="non-terminal residue" evidence="1">
    <location>
        <position position="1"/>
    </location>
</feature>
<organism evidence="1 2">
    <name type="scientific">Tannerella forsythia</name>
    <name type="common">Bacteroides forsythus</name>
    <dbReference type="NCBI Taxonomy" id="28112"/>
    <lineage>
        <taxon>Bacteria</taxon>
        <taxon>Pseudomonadati</taxon>
        <taxon>Bacteroidota</taxon>
        <taxon>Bacteroidia</taxon>
        <taxon>Bacteroidales</taxon>
        <taxon>Tannerellaceae</taxon>
        <taxon>Tannerella</taxon>
    </lineage>
</organism>